<accession>A0A4D6M0I0</accession>
<organism evidence="1 2">
    <name type="scientific">Vigna unguiculata</name>
    <name type="common">Cowpea</name>
    <dbReference type="NCBI Taxonomy" id="3917"/>
    <lineage>
        <taxon>Eukaryota</taxon>
        <taxon>Viridiplantae</taxon>
        <taxon>Streptophyta</taxon>
        <taxon>Embryophyta</taxon>
        <taxon>Tracheophyta</taxon>
        <taxon>Spermatophyta</taxon>
        <taxon>Magnoliopsida</taxon>
        <taxon>eudicotyledons</taxon>
        <taxon>Gunneridae</taxon>
        <taxon>Pentapetalae</taxon>
        <taxon>rosids</taxon>
        <taxon>fabids</taxon>
        <taxon>Fabales</taxon>
        <taxon>Fabaceae</taxon>
        <taxon>Papilionoideae</taxon>
        <taxon>50 kb inversion clade</taxon>
        <taxon>NPAAA clade</taxon>
        <taxon>indigoferoid/millettioid clade</taxon>
        <taxon>Phaseoleae</taxon>
        <taxon>Vigna</taxon>
    </lineage>
</organism>
<keyword evidence="2" id="KW-1185">Reference proteome</keyword>
<name>A0A4D6M0I0_VIGUN</name>
<evidence type="ECO:0000313" key="2">
    <source>
        <dbReference type="Proteomes" id="UP000501690"/>
    </source>
</evidence>
<sequence>MDKTTLSSTLLHVSKSRARASHPLGVLSFVDHSRGFVVISFLIFSPSFSALWRTLRTVVLSVCVCRNFPLAHFQVREARVYDFLRFFACFLSLSDIIEARRDLPERDLAESAAPLLEFSPRRDGLRLSERTSLA</sequence>
<protein>
    <submittedName>
        <fullName evidence="1">Uncharacterized protein</fullName>
    </submittedName>
</protein>
<gene>
    <name evidence="1" type="ORF">DEO72_LG5g1792</name>
</gene>
<reference evidence="1 2" key="1">
    <citation type="submission" date="2019-04" db="EMBL/GenBank/DDBJ databases">
        <title>An improved genome assembly and genetic linkage map for asparagus bean, Vigna unguiculata ssp. sesquipedialis.</title>
        <authorList>
            <person name="Xia Q."/>
            <person name="Zhang R."/>
            <person name="Dong Y."/>
        </authorList>
    </citation>
    <scope>NUCLEOTIDE SEQUENCE [LARGE SCALE GENOMIC DNA]</scope>
    <source>
        <tissue evidence="1">Leaf</tissue>
    </source>
</reference>
<evidence type="ECO:0000313" key="1">
    <source>
        <dbReference type="EMBL" id="QCD93716.1"/>
    </source>
</evidence>
<dbReference type="Proteomes" id="UP000501690">
    <property type="component" value="Linkage Group LG5"/>
</dbReference>
<proteinExistence type="predicted"/>
<dbReference type="EMBL" id="CP039349">
    <property type="protein sequence ID" value="QCD93716.1"/>
    <property type="molecule type" value="Genomic_DNA"/>
</dbReference>
<dbReference type="AlphaFoldDB" id="A0A4D6M0I0"/>